<evidence type="ECO:0000313" key="1">
    <source>
        <dbReference type="EMBL" id="CAE8608508.1"/>
    </source>
</evidence>
<gene>
    <name evidence="1" type="ORF">PGLA1383_LOCUS26365</name>
</gene>
<organism evidence="1 2">
    <name type="scientific">Polarella glacialis</name>
    <name type="common">Dinoflagellate</name>
    <dbReference type="NCBI Taxonomy" id="89957"/>
    <lineage>
        <taxon>Eukaryota</taxon>
        <taxon>Sar</taxon>
        <taxon>Alveolata</taxon>
        <taxon>Dinophyceae</taxon>
        <taxon>Suessiales</taxon>
        <taxon>Suessiaceae</taxon>
        <taxon>Polarella</taxon>
    </lineage>
</organism>
<protein>
    <submittedName>
        <fullName evidence="1">Uncharacterized protein</fullName>
    </submittedName>
</protein>
<accession>A0A813FDL7</accession>
<dbReference type="AlphaFoldDB" id="A0A813FDL7"/>
<keyword evidence="2" id="KW-1185">Reference proteome</keyword>
<dbReference type="EMBL" id="CAJNNV010023131">
    <property type="protein sequence ID" value="CAE8608508.1"/>
    <property type="molecule type" value="Genomic_DNA"/>
</dbReference>
<reference evidence="1" key="1">
    <citation type="submission" date="2021-02" db="EMBL/GenBank/DDBJ databases">
        <authorList>
            <person name="Dougan E. K."/>
            <person name="Rhodes N."/>
            <person name="Thang M."/>
            <person name="Chan C."/>
        </authorList>
    </citation>
    <scope>NUCLEOTIDE SEQUENCE</scope>
</reference>
<proteinExistence type="predicted"/>
<sequence>MSPEGRLRAKGSSLISVGRQAAPTRRFLLLLLLLLMLVLLKSIRSSGLIAQDAVAIIATFLHDLHKCSRQCTGRAVCFRRRHCRVVTGSRRAQLRLGGLHN</sequence>
<evidence type="ECO:0000313" key="2">
    <source>
        <dbReference type="Proteomes" id="UP000654075"/>
    </source>
</evidence>
<dbReference type="Proteomes" id="UP000654075">
    <property type="component" value="Unassembled WGS sequence"/>
</dbReference>
<name>A0A813FDL7_POLGL</name>
<comment type="caution">
    <text evidence="1">The sequence shown here is derived from an EMBL/GenBank/DDBJ whole genome shotgun (WGS) entry which is preliminary data.</text>
</comment>